<keyword evidence="1" id="KW-1133">Transmembrane helix</keyword>
<evidence type="ECO:0000256" key="1">
    <source>
        <dbReference type="SAM" id="Phobius"/>
    </source>
</evidence>
<keyword evidence="1" id="KW-0472">Membrane</keyword>
<evidence type="ECO:0000313" key="4">
    <source>
        <dbReference type="Proteomes" id="UP000179360"/>
    </source>
</evidence>
<dbReference type="SUPFAM" id="SSF53474">
    <property type="entry name" value="alpha/beta-Hydrolases"/>
    <property type="match status" value="1"/>
</dbReference>
<dbReference type="InterPro" id="IPR022742">
    <property type="entry name" value="Hydrolase_4"/>
</dbReference>
<organism evidence="3 4">
    <name type="scientific">Candidatus Muproteobacteria bacterium RIFCSPHIGHO2_01_FULL_65_16</name>
    <dbReference type="NCBI Taxonomy" id="1817764"/>
    <lineage>
        <taxon>Bacteria</taxon>
        <taxon>Pseudomonadati</taxon>
        <taxon>Pseudomonadota</taxon>
        <taxon>Candidatus Muproteobacteria</taxon>
    </lineage>
</organism>
<dbReference type="Pfam" id="PF12146">
    <property type="entry name" value="Hydrolase_4"/>
    <property type="match status" value="1"/>
</dbReference>
<feature type="domain" description="Serine aminopeptidase S33" evidence="2">
    <location>
        <begin position="71"/>
        <end position="184"/>
    </location>
</feature>
<dbReference type="Gene3D" id="3.40.50.1820">
    <property type="entry name" value="alpha/beta hydrolase"/>
    <property type="match status" value="1"/>
</dbReference>
<dbReference type="InterPro" id="IPR029058">
    <property type="entry name" value="AB_hydrolase_fold"/>
</dbReference>
<accession>A0A1F6TFM6</accession>
<proteinExistence type="predicted"/>
<feature type="transmembrane region" description="Helical" evidence="1">
    <location>
        <begin position="6"/>
        <end position="25"/>
    </location>
</feature>
<keyword evidence="1" id="KW-0812">Transmembrane</keyword>
<dbReference type="PANTHER" id="PTHR12277:SF81">
    <property type="entry name" value="PROTEIN ABHD13"/>
    <property type="match status" value="1"/>
</dbReference>
<comment type="caution">
    <text evidence="3">The sequence shown here is derived from an EMBL/GenBank/DDBJ whole genome shotgun (WGS) entry which is preliminary data.</text>
</comment>
<dbReference type="EMBL" id="MFSY01000127">
    <property type="protein sequence ID" value="OGI43908.1"/>
    <property type="molecule type" value="Genomic_DNA"/>
</dbReference>
<dbReference type="PANTHER" id="PTHR12277">
    <property type="entry name" value="ALPHA/BETA HYDROLASE DOMAIN-CONTAINING PROTEIN"/>
    <property type="match status" value="1"/>
</dbReference>
<evidence type="ECO:0000259" key="2">
    <source>
        <dbReference type="Pfam" id="PF12146"/>
    </source>
</evidence>
<reference evidence="3 4" key="1">
    <citation type="journal article" date="2016" name="Nat. Commun.">
        <title>Thousands of microbial genomes shed light on interconnected biogeochemical processes in an aquifer system.</title>
        <authorList>
            <person name="Anantharaman K."/>
            <person name="Brown C.T."/>
            <person name="Hug L.A."/>
            <person name="Sharon I."/>
            <person name="Castelle C.J."/>
            <person name="Probst A.J."/>
            <person name="Thomas B.C."/>
            <person name="Singh A."/>
            <person name="Wilkins M.J."/>
            <person name="Karaoz U."/>
            <person name="Brodie E.L."/>
            <person name="Williams K.H."/>
            <person name="Hubbard S.S."/>
            <person name="Banfield J.F."/>
        </authorList>
    </citation>
    <scope>NUCLEOTIDE SEQUENCE [LARGE SCALE GENOMIC DNA]</scope>
</reference>
<name>A0A1F6TFM6_9PROT</name>
<gene>
    <name evidence="3" type="ORF">A2637_06310</name>
</gene>
<dbReference type="Proteomes" id="UP000179360">
    <property type="component" value="Unassembled WGS sequence"/>
</dbReference>
<protein>
    <submittedName>
        <fullName evidence="3">Lysophospholipase</fullName>
    </submittedName>
</protein>
<dbReference type="STRING" id="1817764.A2637_06310"/>
<dbReference type="AlphaFoldDB" id="A0A1F6TFM6"/>
<sequence>MRQFGSILTVLALAYAGFLALIYVLQARLIYFPVRELAVTPQARGLQYEDVYIDTEDGVRLNAWFVPARPERAVLLYFHGNAGNISHRVERTALFHRLGLSVLVLDYRGYGRSGGTPSEDGTYRDARAAWRYLIETRRVAPDRIVLFGRSLGAAVAARLAAEVGPRALILDSAFTAAADLGAEVYPWLPVRWLARYRYPTLENLKKVNRPVLIVHSRDDEIIPLRHGQELFAAANAPKQFLEIRGGHNDPFFLTSPAYAEGVGAFLARHAAAAESD</sequence>
<evidence type="ECO:0000313" key="3">
    <source>
        <dbReference type="EMBL" id="OGI43908.1"/>
    </source>
</evidence>